<dbReference type="AlphaFoldDB" id="A0A1H3WES6"/>
<keyword evidence="1" id="KW-0812">Transmembrane</keyword>
<organism evidence="2 3">
    <name type="scientific">Thalassobacillus cyri</name>
    <dbReference type="NCBI Taxonomy" id="571932"/>
    <lineage>
        <taxon>Bacteria</taxon>
        <taxon>Bacillati</taxon>
        <taxon>Bacillota</taxon>
        <taxon>Bacilli</taxon>
        <taxon>Bacillales</taxon>
        <taxon>Bacillaceae</taxon>
        <taxon>Thalassobacillus</taxon>
    </lineage>
</organism>
<evidence type="ECO:0000313" key="3">
    <source>
        <dbReference type="Proteomes" id="UP000198584"/>
    </source>
</evidence>
<keyword evidence="1" id="KW-0472">Membrane</keyword>
<keyword evidence="1" id="KW-1133">Transmembrane helix</keyword>
<keyword evidence="3" id="KW-1185">Reference proteome</keyword>
<sequence length="54" mass="6735">MIWLYMVSPLLLFLVIRVYIDMKNMKHNNVEEKIDCNEYKYKAYQEVDRYQDIN</sequence>
<evidence type="ECO:0000313" key="2">
    <source>
        <dbReference type="EMBL" id="SDZ84904.1"/>
    </source>
</evidence>
<name>A0A1H3WES6_9BACI</name>
<reference evidence="2 3" key="1">
    <citation type="submission" date="2016-10" db="EMBL/GenBank/DDBJ databases">
        <authorList>
            <person name="de Groot N.N."/>
        </authorList>
    </citation>
    <scope>NUCLEOTIDE SEQUENCE [LARGE SCALE GENOMIC DNA]</scope>
    <source>
        <strain evidence="2 3">CCM7597</strain>
    </source>
</reference>
<dbReference type="Proteomes" id="UP000198584">
    <property type="component" value="Unassembled WGS sequence"/>
</dbReference>
<evidence type="ECO:0000256" key="1">
    <source>
        <dbReference type="SAM" id="Phobius"/>
    </source>
</evidence>
<dbReference type="EMBL" id="FNQR01000001">
    <property type="protein sequence ID" value="SDZ84904.1"/>
    <property type="molecule type" value="Genomic_DNA"/>
</dbReference>
<protein>
    <submittedName>
        <fullName evidence="2">Uncharacterized protein</fullName>
    </submittedName>
</protein>
<feature type="transmembrane region" description="Helical" evidence="1">
    <location>
        <begin position="6"/>
        <end position="22"/>
    </location>
</feature>
<accession>A0A1H3WES6</accession>
<gene>
    <name evidence="2" type="ORF">SAMN05421743_101412</name>
</gene>
<proteinExistence type="predicted"/>